<keyword evidence="2" id="KW-1185">Reference proteome</keyword>
<sequence length="77" mass="9064">MSSYAEFLEEKKKIDELYEKGYTITAVREDLSGAYLTFERSKLDLNDIEEKIELHILTADTRKYFSNLIIAQQKELI</sequence>
<protein>
    <submittedName>
        <fullName evidence="1">Uncharacterized protein</fullName>
    </submittedName>
</protein>
<organism evidence="1 2">
    <name type="scientific">Bacillus aerolatus</name>
    <dbReference type="NCBI Taxonomy" id="2653354"/>
    <lineage>
        <taxon>Bacteria</taxon>
        <taxon>Bacillati</taxon>
        <taxon>Bacillota</taxon>
        <taxon>Bacilli</taxon>
        <taxon>Bacillales</taxon>
        <taxon>Bacillaceae</taxon>
        <taxon>Bacillus</taxon>
    </lineage>
</organism>
<dbReference type="EMBL" id="WEIO01000008">
    <property type="protein sequence ID" value="KAB7705585.1"/>
    <property type="molecule type" value="Genomic_DNA"/>
</dbReference>
<dbReference type="RefSeq" id="WP_152152895.1">
    <property type="nucleotide sequence ID" value="NZ_WEIO01000008.1"/>
</dbReference>
<reference evidence="1 2" key="1">
    <citation type="submission" date="2019-10" db="EMBL/GenBank/DDBJ databases">
        <title>Bacillus aerolatum sp. nov., isolated from bioaerosol of sport playgrounds.</title>
        <authorList>
            <person name="Chen P."/>
            <person name="Zhang G."/>
        </authorList>
    </citation>
    <scope>NUCLEOTIDE SEQUENCE [LARGE SCALE GENOMIC DNA]</scope>
    <source>
        <strain evidence="1 2">CX253</strain>
    </source>
</reference>
<comment type="caution">
    <text evidence="1">The sequence shown here is derived from an EMBL/GenBank/DDBJ whole genome shotgun (WGS) entry which is preliminary data.</text>
</comment>
<dbReference type="Proteomes" id="UP000429595">
    <property type="component" value="Unassembled WGS sequence"/>
</dbReference>
<evidence type="ECO:0000313" key="2">
    <source>
        <dbReference type="Proteomes" id="UP000429595"/>
    </source>
</evidence>
<accession>A0A6I1FNG9</accession>
<evidence type="ECO:0000313" key="1">
    <source>
        <dbReference type="EMBL" id="KAB7705585.1"/>
    </source>
</evidence>
<name>A0A6I1FNG9_9BACI</name>
<gene>
    <name evidence="1" type="ORF">F9802_13695</name>
</gene>
<dbReference type="AlphaFoldDB" id="A0A6I1FNG9"/>
<proteinExistence type="predicted"/>